<accession>A0A3L6PHM4</accession>
<dbReference type="AlphaFoldDB" id="A0A3L6PHM4"/>
<comment type="caution">
    <text evidence="2">The sequence shown here is derived from an EMBL/GenBank/DDBJ whole genome shotgun (WGS) entry which is preliminary data.</text>
</comment>
<sequence>MKYHERPLAFLRNNPRRRRPRPHRLVRRQGPSPRDARTQLRRLVLLLGAPHRGSGDQAFTLLEARAGGELFRFDALARSLESATGDALKVVTTHNFMDVAPTTQVRRDADDADEATTVVLGGGQGEMSVTMKTTVLANWRLNSTKT</sequence>
<feature type="compositionally biased region" description="Basic residues" evidence="1">
    <location>
        <begin position="14"/>
        <end position="27"/>
    </location>
</feature>
<evidence type="ECO:0000313" key="2">
    <source>
        <dbReference type="EMBL" id="RLM58281.1"/>
    </source>
</evidence>
<name>A0A3L6PHM4_PANMI</name>
<proteinExistence type="predicted"/>
<dbReference type="GO" id="GO:0003743">
    <property type="term" value="F:translation initiation factor activity"/>
    <property type="evidence" value="ECO:0007669"/>
    <property type="project" value="UniProtKB-KW"/>
</dbReference>
<dbReference type="STRING" id="4540.A0A3L6PHM4"/>
<evidence type="ECO:0000256" key="1">
    <source>
        <dbReference type="SAM" id="MobiDB-lite"/>
    </source>
</evidence>
<gene>
    <name evidence="2" type="ORF">C2845_PM18G10890</name>
</gene>
<protein>
    <submittedName>
        <fullName evidence="2">Eukaryotic translation initiation factor 3 subunit I-like</fullName>
    </submittedName>
</protein>
<reference evidence="3" key="1">
    <citation type="journal article" date="2019" name="Nat. Commun.">
        <title>The genome of broomcorn millet.</title>
        <authorList>
            <person name="Zou C."/>
            <person name="Miki D."/>
            <person name="Li D."/>
            <person name="Tang Q."/>
            <person name="Xiao L."/>
            <person name="Rajput S."/>
            <person name="Deng P."/>
            <person name="Jia W."/>
            <person name="Huang R."/>
            <person name="Zhang M."/>
            <person name="Sun Y."/>
            <person name="Hu J."/>
            <person name="Fu X."/>
            <person name="Schnable P.S."/>
            <person name="Li F."/>
            <person name="Zhang H."/>
            <person name="Feng B."/>
            <person name="Zhu X."/>
            <person name="Liu R."/>
            <person name="Schnable J.C."/>
            <person name="Zhu J.-K."/>
            <person name="Zhang H."/>
        </authorList>
    </citation>
    <scope>NUCLEOTIDE SEQUENCE [LARGE SCALE GENOMIC DNA]</scope>
</reference>
<feature type="region of interest" description="Disordered" evidence="1">
    <location>
        <begin position="13"/>
        <end position="34"/>
    </location>
</feature>
<dbReference type="Proteomes" id="UP000275267">
    <property type="component" value="Unassembled WGS sequence"/>
</dbReference>
<dbReference type="OrthoDB" id="24966at2759"/>
<dbReference type="EMBL" id="PQIB02000017">
    <property type="protein sequence ID" value="RLM58281.1"/>
    <property type="molecule type" value="Genomic_DNA"/>
</dbReference>
<keyword evidence="3" id="KW-1185">Reference proteome</keyword>
<organism evidence="2 3">
    <name type="scientific">Panicum miliaceum</name>
    <name type="common">Proso millet</name>
    <name type="synonym">Broomcorn millet</name>
    <dbReference type="NCBI Taxonomy" id="4540"/>
    <lineage>
        <taxon>Eukaryota</taxon>
        <taxon>Viridiplantae</taxon>
        <taxon>Streptophyta</taxon>
        <taxon>Embryophyta</taxon>
        <taxon>Tracheophyta</taxon>
        <taxon>Spermatophyta</taxon>
        <taxon>Magnoliopsida</taxon>
        <taxon>Liliopsida</taxon>
        <taxon>Poales</taxon>
        <taxon>Poaceae</taxon>
        <taxon>PACMAD clade</taxon>
        <taxon>Panicoideae</taxon>
        <taxon>Panicodae</taxon>
        <taxon>Paniceae</taxon>
        <taxon>Panicinae</taxon>
        <taxon>Panicum</taxon>
        <taxon>Panicum sect. Panicum</taxon>
    </lineage>
</organism>
<evidence type="ECO:0000313" key="3">
    <source>
        <dbReference type="Proteomes" id="UP000275267"/>
    </source>
</evidence>